<dbReference type="EMBL" id="RPOK01000004">
    <property type="protein sequence ID" value="RPJ65850.1"/>
    <property type="molecule type" value="Genomic_DNA"/>
</dbReference>
<feature type="domain" description="Peptidase S9 prolyl oligopeptidase catalytic" evidence="4">
    <location>
        <begin position="466"/>
        <end position="672"/>
    </location>
</feature>
<dbReference type="Pfam" id="PF07676">
    <property type="entry name" value="PD40"/>
    <property type="match status" value="1"/>
</dbReference>
<keyword evidence="3" id="KW-0732">Signal</keyword>
<comment type="caution">
    <text evidence="6">The sequence shown here is derived from an EMBL/GenBank/DDBJ whole genome shotgun (WGS) entry which is preliminary data.</text>
</comment>
<dbReference type="InterPro" id="IPR002469">
    <property type="entry name" value="Peptidase_S9B_N"/>
</dbReference>
<dbReference type="RefSeq" id="WP_124028481.1">
    <property type="nucleotide sequence ID" value="NZ_JBHRSN010000007.1"/>
</dbReference>
<sequence length="672" mass="75021">MLNKALPITVVALCFLTVLAALPQAQAQDSSGLIPEDYFDFIFPGDIQISPDGSKALFVKTWVNEDGTGRHTRIYQISDQDEVSAFTQGTSDSSPKWSPDGSSIAFIRPVEDNAQVFTMPANGGEAKQVTYVENGISAFQWMPNGNQLLLTLRVDADAKKKDANQEKEASAQRAEPDMVVVQNALYLANGSGYLSNKRSHLFLFDIESKKLGQLTHGDDWNVNAPRVSPDGTKIYFHANKTGLEYEGNNNSDIFQLDIETEAITSLTSHAGAQFNVNPAKAGSSLVYLHREDTYAQAELLLRKSDSTTVNLTAEFDRDAAFSHWSADGKSLFFTTNDKGANRLFVTDIEDVKVKAVLPDDKTIRHLAVAENKDVLLFTMESATLLPEIYRLNLNDKALTQLTTFNTALLNKKALSPADDEWFTNNEGMHVHGFIHKPIGFTNDASYPLILNIKGGPGGMWGHQWFHENQMYAAKGYAVAYVNYRGSSGYGLAHSQAVRLDYGGADYQDNIQFLEHILAQHPWVDQKRLYVTGGSHGGFLTNWITTKTDRFKAAVTQRSVSSWISEAGTQEFTPYQMTKEFGGNLWTNFDYYWNRSPLKYANNVTTPTLIIHSDQDMITPIGQGQEWFYALKANNVPVEMVIFKGETHSLSRSGTPVSLVERLRRIINWFDRH</sequence>
<gene>
    <name evidence="6" type="ORF">DRW07_13645</name>
</gene>
<dbReference type="InterPro" id="IPR011659">
    <property type="entry name" value="WD40"/>
</dbReference>
<dbReference type="InterPro" id="IPR011042">
    <property type="entry name" value="6-blade_b-propeller_TolB-like"/>
</dbReference>
<accession>A0A3N5XYW4</accession>
<dbReference type="OrthoDB" id="9812921at2"/>
<feature type="signal peptide" evidence="3">
    <location>
        <begin position="1"/>
        <end position="27"/>
    </location>
</feature>
<dbReference type="InterPro" id="IPR029058">
    <property type="entry name" value="AB_hydrolase_fold"/>
</dbReference>
<dbReference type="SUPFAM" id="SSF53474">
    <property type="entry name" value="alpha/beta-Hydrolases"/>
    <property type="match status" value="1"/>
</dbReference>
<organism evidence="6 7">
    <name type="scientific">Alteromonas sediminis</name>
    <dbReference type="NCBI Taxonomy" id="2259342"/>
    <lineage>
        <taxon>Bacteria</taxon>
        <taxon>Pseudomonadati</taxon>
        <taxon>Pseudomonadota</taxon>
        <taxon>Gammaproteobacteria</taxon>
        <taxon>Alteromonadales</taxon>
        <taxon>Alteromonadaceae</taxon>
        <taxon>Alteromonas/Salinimonas group</taxon>
        <taxon>Alteromonas</taxon>
    </lineage>
</organism>
<evidence type="ECO:0000313" key="6">
    <source>
        <dbReference type="EMBL" id="RPJ65850.1"/>
    </source>
</evidence>
<evidence type="ECO:0000256" key="2">
    <source>
        <dbReference type="ARBA" id="ARBA00022825"/>
    </source>
</evidence>
<feature type="domain" description="Dipeptidylpeptidase IV N-terminal" evidence="5">
    <location>
        <begin position="198"/>
        <end position="282"/>
    </location>
</feature>
<dbReference type="Proteomes" id="UP000275281">
    <property type="component" value="Unassembled WGS sequence"/>
</dbReference>
<keyword evidence="7" id="KW-1185">Reference proteome</keyword>
<evidence type="ECO:0000313" key="7">
    <source>
        <dbReference type="Proteomes" id="UP000275281"/>
    </source>
</evidence>
<evidence type="ECO:0000256" key="1">
    <source>
        <dbReference type="ARBA" id="ARBA00022801"/>
    </source>
</evidence>
<dbReference type="GO" id="GO:0006508">
    <property type="term" value="P:proteolysis"/>
    <property type="evidence" value="ECO:0007669"/>
    <property type="project" value="InterPro"/>
</dbReference>
<name>A0A3N5XYW4_9ALTE</name>
<feature type="chain" id="PRO_5018145156" evidence="3">
    <location>
        <begin position="28"/>
        <end position="672"/>
    </location>
</feature>
<dbReference type="GO" id="GO:0004252">
    <property type="term" value="F:serine-type endopeptidase activity"/>
    <property type="evidence" value="ECO:0007669"/>
    <property type="project" value="TreeGrafter"/>
</dbReference>
<dbReference type="SUPFAM" id="SSF82171">
    <property type="entry name" value="DPP6 N-terminal domain-like"/>
    <property type="match status" value="1"/>
</dbReference>
<dbReference type="PANTHER" id="PTHR42776:SF27">
    <property type="entry name" value="DIPEPTIDYL PEPTIDASE FAMILY MEMBER 6"/>
    <property type="match status" value="1"/>
</dbReference>
<protein>
    <submittedName>
        <fullName evidence="6">S9 family peptidase</fullName>
    </submittedName>
</protein>
<evidence type="ECO:0000259" key="5">
    <source>
        <dbReference type="Pfam" id="PF00930"/>
    </source>
</evidence>
<keyword evidence="2" id="KW-0720">Serine protease</keyword>
<dbReference type="Gene3D" id="3.40.50.1820">
    <property type="entry name" value="alpha/beta hydrolase"/>
    <property type="match status" value="1"/>
</dbReference>
<evidence type="ECO:0000256" key="3">
    <source>
        <dbReference type="SAM" id="SignalP"/>
    </source>
</evidence>
<proteinExistence type="predicted"/>
<dbReference type="AlphaFoldDB" id="A0A3N5XYW4"/>
<reference evidence="6 7" key="1">
    <citation type="submission" date="2018-11" db="EMBL/GenBank/DDBJ databases">
        <authorList>
            <person name="Ye M.-Q."/>
            <person name="Du Z.-J."/>
        </authorList>
    </citation>
    <scope>NUCLEOTIDE SEQUENCE [LARGE SCALE GENOMIC DNA]</scope>
    <source>
        <strain evidence="6 7">U0105</strain>
    </source>
</reference>
<keyword evidence="2" id="KW-0645">Protease</keyword>
<dbReference type="Gene3D" id="2.120.10.30">
    <property type="entry name" value="TolB, C-terminal domain"/>
    <property type="match status" value="2"/>
</dbReference>
<evidence type="ECO:0000259" key="4">
    <source>
        <dbReference type="Pfam" id="PF00326"/>
    </source>
</evidence>
<dbReference type="Pfam" id="PF00930">
    <property type="entry name" value="DPPIV_N"/>
    <property type="match status" value="1"/>
</dbReference>
<dbReference type="Pfam" id="PF00326">
    <property type="entry name" value="Peptidase_S9"/>
    <property type="match status" value="1"/>
</dbReference>
<dbReference type="InterPro" id="IPR001375">
    <property type="entry name" value="Peptidase_S9_cat"/>
</dbReference>
<dbReference type="PANTHER" id="PTHR42776">
    <property type="entry name" value="SERINE PEPTIDASE S9 FAMILY MEMBER"/>
    <property type="match status" value="1"/>
</dbReference>
<keyword evidence="1" id="KW-0378">Hydrolase</keyword>